<organism evidence="1 2">
    <name type="scientific">Oryzias latipes</name>
    <name type="common">Japanese rice fish</name>
    <name type="synonym">Japanese killifish</name>
    <dbReference type="NCBI Taxonomy" id="8090"/>
    <lineage>
        <taxon>Eukaryota</taxon>
        <taxon>Metazoa</taxon>
        <taxon>Chordata</taxon>
        <taxon>Craniata</taxon>
        <taxon>Vertebrata</taxon>
        <taxon>Euteleostomi</taxon>
        <taxon>Actinopterygii</taxon>
        <taxon>Neopterygii</taxon>
        <taxon>Teleostei</taxon>
        <taxon>Neoteleostei</taxon>
        <taxon>Acanthomorphata</taxon>
        <taxon>Ovalentaria</taxon>
        <taxon>Atherinomorphae</taxon>
        <taxon>Beloniformes</taxon>
        <taxon>Adrianichthyidae</taxon>
        <taxon>Oryziinae</taxon>
        <taxon>Oryzias</taxon>
    </lineage>
</organism>
<reference evidence="1 2" key="2">
    <citation type="submission" date="2017-04" db="EMBL/GenBank/DDBJ databases">
        <title>CpG methylation of centromeres and impact of large insertions on vertebrate speciation.</title>
        <authorList>
            <person name="Ichikawa K."/>
            <person name="Yoshimura J."/>
            <person name="Morishita S."/>
        </authorList>
    </citation>
    <scope>NUCLEOTIDE SEQUENCE</scope>
    <source>
        <strain evidence="1 2">HNI</strain>
    </source>
</reference>
<dbReference type="AlphaFoldDB" id="A0A3P9LS35"/>
<protein>
    <submittedName>
        <fullName evidence="1">Uncharacterized protein</fullName>
    </submittedName>
</protein>
<name>A0A3P9LS35_ORYLA</name>
<proteinExistence type="predicted"/>
<dbReference type="Ensembl" id="ENSORLT00020009425.1">
    <property type="protein sequence ID" value="ENSORLP00020023525.1"/>
    <property type="gene ID" value="ENSORLG00020004350.1"/>
</dbReference>
<evidence type="ECO:0000313" key="2">
    <source>
        <dbReference type="Proteomes" id="UP000265180"/>
    </source>
</evidence>
<reference key="1">
    <citation type="journal article" date="2007" name="Nature">
        <title>The medaka draft genome and insights into vertebrate genome evolution.</title>
        <authorList>
            <person name="Kasahara M."/>
            <person name="Naruse K."/>
            <person name="Sasaki S."/>
            <person name="Nakatani Y."/>
            <person name="Qu W."/>
            <person name="Ahsan B."/>
            <person name="Yamada T."/>
            <person name="Nagayasu Y."/>
            <person name="Doi K."/>
            <person name="Kasai Y."/>
            <person name="Jindo T."/>
            <person name="Kobayashi D."/>
            <person name="Shimada A."/>
            <person name="Toyoda A."/>
            <person name="Kuroki Y."/>
            <person name="Fujiyama A."/>
            <person name="Sasaki T."/>
            <person name="Shimizu A."/>
            <person name="Asakawa S."/>
            <person name="Shimizu N."/>
            <person name="Hashimoto S."/>
            <person name="Yang J."/>
            <person name="Lee Y."/>
            <person name="Matsushima K."/>
            <person name="Sugano S."/>
            <person name="Sakaizumi M."/>
            <person name="Narita T."/>
            <person name="Ohishi K."/>
            <person name="Haga S."/>
            <person name="Ohta F."/>
            <person name="Nomoto H."/>
            <person name="Nogata K."/>
            <person name="Morishita T."/>
            <person name="Endo T."/>
            <person name="Shin-I T."/>
            <person name="Takeda H."/>
            <person name="Morishita S."/>
            <person name="Kohara Y."/>
        </authorList>
    </citation>
    <scope>NUCLEOTIDE SEQUENCE [LARGE SCALE GENOMIC DNA]</scope>
    <source>
        <strain>Hd-rR</strain>
    </source>
</reference>
<dbReference type="Proteomes" id="UP000265180">
    <property type="component" value="Chromosome 12"/>
</dbReference>
<evidence type="ECO:0000313" key="1">
    <source>
        <dbReference type="Ensembl" id="ENSORLP00020023525.1"/>
    </source>
</evidence>
<reference evidence="1" key="3">
    <citation type="submission" date="2025-08" db="UniProtKB">
        <authorList>
            <consortium name="Ensembl"/>
        </authorList>
    </citation>
    <scope>IDENTIFICATION</scope>
    <source>
        <strain evidence="1">HNI</strain>
    </source>
</reference>
<reference evidence="1" key="4">
    <citation type="submission" date="2025-09" db="UniProtKB">
        <authorList>
            <consortium name="Ensembl"/>
        </authorList>
    </citation>
    <scope>IDENTIFICATION</scope>
    <source>
        <strain evidence="1">HNI</strain>
    </source>
</reference>
<sequence length="65" mass="7634">MSRHFLYNCSQPVLDVKIAFCQVTHSLPFALSTKLVCLHKHYNLLIINKDSIQLNGWEIIIWECF</sequence>
<accession>A0A3P9LS35</accession>